<keyword evidence="3" id="KW-0677">Repeat</keyword>
<dbReference type="PROSITE" id="PS50157">
    <property type="entry name" value="ZINC_FINGER_C2H2_2"/>
    <property type="match status" value="2"/>
</dbReference>
<evidence type="ECO:0000256" key="5">
    <source>
        <dbReference type="ARBA" id="ARBA00022833"/>
    </source>
</evidence>
<keyword evidence="5" id="KW-0862">Zinc</keyword>
<keyword evidence="10" id="KW-1185">Reference proteome</keyword>
<dbReference type="RefSeq" id="XP_022464208.1">
    <property type="nucleotide sequence ID" value="XM_022607632.1"/>
</dbReference>
<dbReference type="PANTHER" id="PTHR40626">
    <property type="entry name" value="MIP31509P"/>
    <property type="match status" value="1"/>
</dbReference>
<dbReference type="PROSITE" id="PS00028">
    <property type="entry name" value="ZINC_FINGER_C2H2_1"/>
    <property type="match status" value="2"/>
</dbReference>
<keyword evidence="6" id="KW-0539">Nucleus</keyword>
<protein>
    <recommendedName>
        <fullName evidence="8">C2H2-type domain-containing protein</fullName>
    </recommendedName>
</protein>
<dbReference type="OrthoDB" id="654211at2759"/>
<dbReference type="Gene3D" id="3.30.160.60">
    <property type="entry name" value="Classic Zinc Finger"/>
    <property type="match status" value="2"/>
</dbReference>
<dbReference type="InterPro" id="IPR013087">
    <property type="entry name" value="Znf_C2H2_type"/>
</dbReference>
<reference evidence="9 10" key="1">
    <citation type="journal article" date="2011" name="Proc. Natl. Acad. Sci. U.S.A.">
        <title>Evolutionary erosion of yeast sex chromosomes by mating-type switching accidents.</title>
        <authorList>
            <person name="Gordon J.L."/>
            <person name="Armisen D."/>
            <person name="Proux-Wera E."/>
            <person name="Oheigeartaigh S.S."/>
            <person name="Byrne K.P."/>
            <person name="Wolfe K.H."/>
        </authorList>
    </citation>
    <scope>NUCLEOTIDE SEQUENCE [LARGE SCALE GENOMIC DNA]</scope>
    <source>
        <strain evidence="10">ATCC MYA-139 / BCRC 22969 / CBS 8797 / CCRC 22969 / KCTC 17520 / NBRC 10181 / NCYC 3082</strain>
    </source>
</reference>
<dbReference type="GO" id="GO:0005634">
    <property type="term" value="C:nucleus"/>
    <property type="evidence" value="ECO:0007669"/>
    <property type="project" value="UniProtKB-SubCell"/>
</dbReference>
<organism evidence="9 10">
    <name type="scientific">Huiozyma naganishii (strain ATCC MYA-139 / BCRC 22969 / CBS 8797 / KCTC 17520 / NBRC 10181 / NCYC 3082 / Yp74L-3)</name>
    <name type="common">Yeast</name>
    <name type="synonym">Kazachstania naganishii</name>
    <dbReference type="NCBI Taxonomy" id="1071383"/>
    <lineage>
        <taxon>Eukaryota</taxon>
        <taxon>Fungi</taxon>
        <taxon>Dikarya</taxon>
        <taxon>Ascomycota</taxon>
        <taxon>Saccharomycotina</taxon>
        <taxon>Saccharomycetes</taxon>
        <taxon>Saccharomycetales</taxon>
        <taxon>Saccharomycetaceae</taxon>
        <taxon>Huiozyma</taxon>
    </lineage>
</organism>
<dbReference type="InterPro" id="IPR036236">
    <property type="entry name" value="Znf_C2H2_sf"/>
</dbReference>
<dbReference type="SUPFAM" id="SSF57667">
    <property type="entry name" value="beta-beta-alpha zinc fingers"/>
    <property type="match status" value="1"/>
</dbReference>
<dbReference type="eggNOG" id="KOG1721">
    <property type="taxonomic scope" value="Eukaryota"/>
</dbReference>
<dbReference type="STRING" id="1071383.J7RXZ0"/>
<keyword evidence="2" id="KW-0479">Metal-binding</keyword>
<sequence length="402" mass="46499">MTLSFYPTIQRYSSNITLELDFNRSNSNTGTTYTNSVVYGNNLMQNGTNNLSTVDYNLQLKSIDQQPMQINNNLTGNTLTDDIDMDIEKQTLLKTGNNNEDVMRLDYVSLKRRLSISDYNVDKRKYFELEDFDLDSNDSVLDQAYEENFMPDTEFDGILTYTSDYEMDIVDDNQDDDPVINQGIIRDPADIELPLLSNNGSYQKRKTKNSWKFNLFKSTPKTYNVNDIGRKDASKKRSWKDSIWDKFNNKCKVDNIMDLDGETDSESVDLVVYETELGNNKLLVNPSKIFQSPYSIMTEEETPLPIGMDLKNEFQSTPINNLIPASTNGLAPKIRGRKPTLIPDNTKHYSCEYCERRFKRQEHLKRHIRSLHLGAKPYTCHICARKFSRSDNLNQHTKTHEL</sequence>
<evidence type="ECO:0000313" key="10">
    <source>
        <dbReference type="Proteomes" id="UP000006310"/>
    </source>
</evidence>
<dbReference type="GO" id="GO:0000978">
    <property type="term" value="F:RNA polymerase II cis-regulatory region sequence-specific DNA binding"/>
    <property type="evidence" value="ECO:0007669"/>
    <property type="project" value="InterPro"/>
</dbReference>
<evidence type="ECO:0000256" key="7">
    <source>
        <dbReference type="PROSITE-ProRule" id="PRU00042"/>
    </source>
</evidence>
<dbReference type="GO" id="GO:0000981">
    <property type="term" value="F:DNA-binding transcription factor activity, RNA polymerase II-specific"/>
    <property type="evidence" value="ECO:0007669"/>
    <property type="project" value="InterPro"/>
</dbReference>
<name>J7RXZ0_HUIN7</name>
<dbReference type="KEGG" id="kng:KNAG_0D02120"/>
<comment type="subcellular location">
    <subcellularLocation>
        <location evidence="1">Nucleus</location>
    </subcellularLocation>
</comment>
<dbReference type="GeneID" id="34525651"/>
<dbReference type="GO" id="GO:0000785">
    <property type="term" value="C:chromatin"/>
    <property type="evidence" value="ECO:0007669"/>
    <property type="project" value="TreeGrafter"/>
</dbReference>
<evidence type="ECO:0000313" key="9">
    <source>
        <dbReference type="EMBL" id="CCK69962.1"/>
    </source>
</evidence>
<gene>
    <name evidence="9" type="primary">KNAG0D02120</name>
    <name evidence="9" type="ordered locus">KNAG_0D02120</name>
</gene>
<evidence type="ECO:0000256" key="3">
    <source>
        <dbReference type="ARBA" id="ARBA00022737"/>
    </source>
</evidence>
<proteinExistence type="predicted"/>
<evidence type="ECO:0000256" key="6">
    <source>
        <dbReference type="ARBA" id="ARBA00023242"/>
    </source>
</evidence>
<dbReference type="EMBL" id="HE978317">
    <property type="protein sequence ID" value="CCK69962.1"/>
    <property type="molecule type" value="Genomic_DNA"/>
</dbReference>
<accession>J7RXZ0</accession>
<dbReference type="GO" id="GO:0008270">
    <property type="term" value="F:zinc ion binding"/>
    <property type="evidence" value="ECO:0007669"/>
    <property type="project" value="UniProtKB-KW"/>
</dbReference>
<dbReference type="FunFam" id="3.30.160.60:FF:000110">
    <property type="entry name" value="Zinc finger protein-like"/>
    <property type="match status" value="1"/>
</dbReference>
<keyword evidence="4 7" id="KW-0863">Zinc-finger</keyword>
<evidence type="ECO:0000259" key="8">
    <source>
        <dbReference type="PROSITE" id="PS50157"/>
    </source>
</evidence>
<evidence type="ECO:0000256" key="2">
    <source>
        <dbReference type="ARBA" id="ARBA00022723"/>
    </source>
</evidence>
<dbReference type="Pfam" id="PF00096">
    <property type="entry name" value="zf-C2H2"/>
    <property type="match status" value="2"/>
</dbReference>
<dbReference type="HOGENOM" id="CLU_034389_1_0_1"/>
<reference evidence="10" key="2">
    <citation type="submission" date="2012-08" db="EMBL/GenBank/DDBJ databases">
        <title>Genome sequence of Kazachstania naganishii.</title>
        <authorList>
            <person name="Gordon J.L."/>
            <person name="Armisen D."/>
            <person name="Proux-Wera E."/>
            <person name="OhEigeartaigh S.S."/>
            <person name="Byrne K.P."/>
            <person name="Wolfe K.H."/>
        </authorList>
    </citation>
    <scope>NUCLEOTIDE SEQUENCE [LARGE SCALE GENOMIC DNA]</scope>
    <source>
        <strain evidence="10">ATCC MYA-139 / BCRC 22969 / CBS 8797 / CCRC 22969 / KCTC 17520 / NBRC 10181 / NCYC 3082</strain>
    </source>
</reference>
<dbReference type="PANTHER" id="PTHR40626:SF32">
    <property type="entry name" value="ZINC FINGER PROTEIN RST2"/>
    <property type="match status" value="1"/>
</dbReference>
<dbReference type="InterPro" id="IPR051059">
    <property type="entry name" value="VerF-like"/>
</dbReference>
<dbReference type="Proteomes" id="UP000006310">
    <property type="component" value="Chromosome 4"/>
</dbReference>
<dbReference type="AlphaFoldDB" id="J7RXZ0"/>
<feature type="domain" description="C2H2-type" evidence="8">
    <location>
        <begin position="349"/>
        <end position="377"/>
    </location>
</feature>
<evidence type="ECO:0000256" key="4">
    <source>
        <dbReference type="ARBA" id="ARBA00022771"/>
    </source>
</evidence>
<feature type="domain" description="C2H2-type" evidence="8">
    <location>
        <begin position="378"/>
        <end position="402"/>
    </location>
</feature>
<dbReference type="SMART" id="SM00355">
    <property type="entry name" value="ZnF_C2H2"/>
    <property type="match status" value="2"/>
</dbReference>
<evidence type="ECO:0000256" key="1">
    <source>
        <dbReference type="ARBA" id="ARBA00004123"/>
    </source>
</evidence>